<keyword evidence="2" id="KW-0472">Membrane</keyword>
<feature type="compositionally biased region" description="Basic and acidic residues" evidence="1">
    <location>
        <begin position="165"/>
        <end position="174"/>
    </location>
</feature>
<dbReference type="Proteomes" id="UP001217089">
    <property type="component" value="Unassembled WGS sequence"/>
</dbReference>
<keyword evidence="2" id="KW-0812">Transmembrane</keyword>
<evidence type="ECO:0000313" key="4">
    <source>
        <dbReference type="Proteomes" id="UP001217089"/>
    </source>
</evidence>
<protein>
    <submittedName>
        <fullName evidence="3">Uncharacterized protein</fullName>
    </submittedName>
</protein>
<dbReference type="EMBL" id="JARBDR010000918">
    <property type="protein sequence ID" value="KAJ8301904.1"/>
    <property type="molecule type" value="Genomic_DNA"/>
</dbReference>
<organism evidence="3 4">
    <name type="scientific">Tegillarca granosa</name>
    <name type="common">Malaysian cockle</name>
    <name type="synonym">Anadara granosa</name>
    <dbReference type="NCBI Taxonomy" id="220873"/>
    <lineage>
        <taxon>Eukaryota</taxon>
        <taxon>Metazoa</taxon>
        <taxon>Spiralia</taxon>
        <taxon>Lophotrochozoa</taxon>
        <taxon>Mollusca</taxon>
        <taxon>Bivalvia</taxon>
        <taxon>Autobranchia</taxon>
        <taxon>Pteriomorphia</taxon>
        <taxon>Arcoida</taxon>
        <taxon>Arcoidea</taxon>
        <taxon>Arcidae</taxon>
        <taxon>Tegillarca</taxon>
    </lineage>
</organism>
<sequence>MSLDQTHDVPVLLDFLFLFLGLGINGISPSQSSSSSSSSSSSNILDKGTNESDTFFLLPFNFAFWRLHQSFSFRILSGLTGSIFIYCEVLGLTGSCLILLFGYFHARKNLVFSLHSKSCSEKKESWQAPSGKMELVLRKCYHSTKLDLSQIGNLITPSPHPPPAIREHHDKTGQDRTYSIRSNDKQDTIVMTIFTYHKQPLTIQHHYDKADGQELVLILFVLFRLQQLYHSKTTFIY</sequence>
<keyword evidence="4" id="KW-1185">Reference proteome</keyword>
<comment type="caution">
    <text evidence="3">The sequence shown here is derived from an EMBL/GenBank/DDBJ whole genome shotgun (WGS) entry which is preliminary data.</text>
</comment>
<feature type="transmembrane region" description="Helical" evidence="2">
    <location>
        <begin position="12"/>
        <end position="28"/>
    </location>
</feature>
<proteinExistence type="predicted"/>
<reference evidence="3 4" key="1">
    <citation type="submission" date="2022-12" db="EMBL/GenBank/DDBJ databases">
        <title>Chromosome-level genome of Tegillarca granosa.</title>
        <authorList>
            <person name="Kim J."/>
        </authorList>
    </citation>
    <scope>NUCLEOTIDE SEQUENCE [LARGE SCALE GENOMIC DNA]</scope>
    <source>
        <strain evidence="3">Teg-2019</strain>
        <tissue evidence="3">Adductor muscle</tissue>
    </source>
</reference>
<accession>A0ABQ9EBM7</accession>
<feature type="transmembrane region" description="Helical" evidence="2">
    <location>
        <begin position="83"/>
        <end position="104"/>
    </location>
</feature>
<evidence type="ECO:0000256" key="2">
    <source>
        <dbReference type="SAM" id="Phobius"/>
    </source>
</evidence>
<gene>
    <name evidence="3" type="ORF">KUTeg_020891</name>
</gene>
<keyword evidence="2" id="KW-1133">Transmembrane helix</keyword>
<evidence type="ECO:0000313" key="3">
    <source>
        <dbReference type="EMBL" id="KAJ8301904.1"/>
    </source>
</evidence>
<evidence type="ECO:0000256" key="1">
    <source>
        <dbReference type="SAM" id="MobiDB-lite"/>
    </source>
</evidence>
<name>A0ABQ9EBM7_TEGGR</name>
<feature type="region of interest" description="Disordered" evidence="1">
    <location>
        <begin position="159"/>
        <end position="178"/>
    </location>
</feature>